<dbReference type="Proteomes" id="UP001516400">
    <property type="component" value="Unassembled WGS sequence"/>
</dbReference>
<organism evidence="2 3">
    <name type="scientific">Cryptolaemus montrouzieri</name>
    <dbReference type="NCBI Taxonomy" id="559131"/>
    <lineage>
        <taxon>Eukaryota</taxon>
        <taxon>Metazoa</taxon>
        <taxon>Ecdysozoa</taxon>
        <taxon>Arthropoda</taxon>
        <taxon>Hexapoda</taxon>
        <taxon>Insecta</taxon>
        <taxon>Pterygota</taxon>
        <taxon>Neoptera</taxon>
        <taxon>Endopterygota</taxon>
        <taxon>Coleoptera</taxon>
        <taxon>Polyphaga</taxon>
        <taxon>Cucujiformia</taxon>
        <taxon>Coccinelloidea</taxon>
        <taxon>Coccinellidae</taxon>
        <taxon>Scymninae</taxon>
        <taxon>Scymnini</taxon>
        <taxon>Cryptolaemus</taxon>
    </lineage>
</organism>
<feature type="compositionally biased region" description="Polar residues" evidence="1">
    <location>
        <begin position="59"/>
        <end position="80"/>
    </location>
</feature>
<sequence>MLQGKDGIPEVSALLLECSLRKQLFCSKGLRNRFDEQRLTLRIHRGRGSTETRHHCTGSPHSNGSNSTLTTVGSGSPSPSNKRHERIKISISYPSSENLTAHKPTPPNNLPVLIASSPSSYTVRYSVNGDKIDETSLKNDGRLRVNRGGRLHNNLTIYLIPDYPFVSSQKSSVFRYYILQGVGFLEFHIHQGSDLLLPCIE</sequence>
<protein>
    <submittedName>
        <fullName evidence="2">Uncharacterized protein</fullName>
    </submittedName>
</protein>
<evidence type="ECO:0000313" key="2">
    <source>
        <dbReference type="EMBL" id="KAL3269537.1"/>
    </source>
</evidence>
<comment type="caution">
    <text evidence="2">The sequence shown here is derived from an EMBL/GenBank/DDBJ whole genome shotgun (WGS) entry which is preliminary data.</text>
</comment>
<evidence type="ECO:0000313" key="3">
    <source>
        <dbReference type="Proteomes" id="UP001516400"/>
    </source>
</evidence>
<proteinExistence type="predicted"/>
<dbReference type="AlphaFoldDB" id="A0ABD2MT93"/>
<keyword evidence="3" id="KW-1185">Reference proteome</keyword>
<reference evidence="2 3" key="1">
    <citation type="journal article" date="2021" name="BMC Biol.">
        <title>Horizontally acquired antibacterial genes associated with adaptive radiation of ladybird beetles.</title>
        <authorList>
            <person name="Li H.S."/>
            <person name="Tang X.F."/>
            <person name="Huang Y.H."/>
            <person name="Xu Z.Y."/>
            <person name="Chen M.L."/>
            <person name="Du X.Y."/>
            <person name="Qiu B.Y."/>
            <person name="Chen P.T."/>
            <person name="Zhang W."/>
            <person name="Slipinski A."/>
            <person name="Escalona H.E."/>
            <person name="Waterhouse R.M."/>
            <person name="Zwick A."/>
            <person name="Pang H."/>
        </authorList>
    </citation>
    <scope>NUCLEOTIDE SEQUENCE [LARGE SCALE GENOMIC DNA]</scope>
    <source>
        <strain evidence="2">SYSU2018</strain>
    </source>
</reference>
<dbReference type="EMBL" id="JABFTP020000021">
    <property type="protein sequence ID" value="KAL3269537.1"/>
    <property type="molecule type" value="Genomic_DNA"/>
</dbReference>
<accession>A0ABD2MT93</accession>
<feature type="region of interest" description="Disordered" evidence="1">
    <location>
        <begin position="45"/>
        <end position="84"/>
    </location>
</feature>
<evidence type="ECO:0000256" key="1">
    <source>
        <dbReference type="SAM" id="MobiDB-lite"/>
    </source>
</evidence>
<gene>
    <name evidence="2" type="ORF">HHI36_008603</name>
</gene>
<name>A0ABD2MT93_9CUCU</name>